<dbReference type="PROSITE" id="PS50048">
    <property type="entry name" value="ZN2_CY6_FUNGAL_2"/>
    <property type="match status" value="1"/>
</dbReference>
<accession>A0A6A7ALD6</accession>
<protein>
    <recommendedName>
        <fullName evidence="2">Zn(2)-C6 fungal-type domain-containing protein</fullName>
    </recommendedName>
</protein>
<reference evidence="3" key="1">
    <citation type="journal article" date="2020" name="Stud. Mycol.">
        <title>101 Dothideomycetes genomes: a test case for predicting lifestyles and emergence of pathogens.</title>
        <authorList>
            <person name="Haridas S."/>
            <person name="Albert R."/>
            <person name="Binder M."/>
            <person name="Bloem J."/>
            <person name="Labutti K."/>
            <person name="Salamov A."/>
            <person name="Andreopoulos B."/>
            <person name="Baker S."/>
            <person name="Barry K."/>
            <person name="Bills G."/>
            <person name="Bluhm B."/>
            <person name="Cannon C."/>
            <person name="Castanera R."/>
            <person name="Culley D."/>
            <person name="Daum C."/>
            <person name="Ezra D."/>
            <person name="Gonzalez J."/>
            <person name="Henrissat B."/>
            <person name="Kuo A."/>
            <person name="Liang C."/>
            <person name="Lipzen A."/>
            <person name="Lutzoni F."/>
            <person name="Magnuson J."/>
            <person name="Mondo S."/>
            <person name="Nolan M."/>
            <person name="Ohm R."/>
            <person name="Pangilinan J."/>
            <person name="Park H.-J."/>
            <person name="Ramirez L."/>
            <person name="Alfaro M."/>
            <person name="Sun H."/>
            <person name="Tritt A."/>
            <person name="Yoshinaga Y."/>
            <person name="Zwiers L.-H."/>
            <person name="Turgeon B."/>
            <person name="Goodwin S."/>
            <person name="Spatafora J."/>
            <person name="Crous P."/>
            <person name="Grigoriev I."/>
        </authorList>
    </citation>
    <scope>NUCLEOTIDE SEQUENCE</scope>
    <source>
        <strain evidence="3">CBS 113818</strain>
    </source>
</reference>
<dbReference type="EMBL" id="MU006216">
    <property type="protein sequence ID" value="KAF2833547.1"/>
    <property type="molecule type" value="Genomic_DNA"/>
</dbReference>
<sequence>MSHRHSCDRCRQQKVRCLRDELPSTGQPLPPCERCNKANVACVYSLKQRTKRPVETRKDASSEMNLGSMGDFRQGLTVDVAFPRGGPLSSDFSDLANSFPPAVDEGAGGCIPGFDGWDTNNLQLFSPISSSLPLQRFNGDALRDQDMGTASSDDDEQVIDVLTSQLTGLSERAMRAKRSLVRPDSATLTVSSPQVNNAYEDANTLIRVLNSIATSLYGNMGHTAVDDGLVFLALASYEHLLALFRAICDAVSQRLECKASGLEQQQGSLHGDGPCPVAQYVMVLQLLMHLINRLDRSLFQTRAGSESSGSGGQVTPVIPAGYTCPLLMDMEDIKCAQGLPMLAQTIVQAIPNRLVELRHVIQELQLRIEHSEYL</sequence>
<dbReference type="InterPro" id="IPR001138">
    <property type="entry name" value="Zn2Cys6_DnaBD"/>
</dbReference>
<keyword evidence="4" id="KW-1185">Reference proteome</keyword>
<dbReference type="Gene3D" id="4.10.240.10">
    <property type="entry name" value="Zn(2)-C6 fungal-type DNA-binding domain"/>
    <property type="match status" value="1"/>
</dbReference>
<dbReference type="Proteomes" id="UP000799424">
    <property type="component" value="Unassembled WGS sequence"/>
</dbReference>
<dbReference type="SUPFAM" id="SSF57701">
    <property type="entry name" value="Zn2/Cys6 DNA-binding domain"/>
    <property type="match status" value="1"/>
</dbReference>
<gene>
    <name evidence="3" type="ORF">CC86DRAFT_461889</name>
</gene>
<dbReference type="GO" id="GO:0008270">
    <property type="term" value="F:zinc ion binding"/>
    <property type="evidence" value="ECO:0007669"/>
    <property type="project" value="InterPro"/>
</dbReference>
<organism evidence="3 4">
    <name type="scientific">Ophiobolus disseminans</name>
    <dbReference type="NCBI Taxonomy" id="1469910"/>
    <lineage>
        <taxon>Eukaryota</taxon>
        <taxon>Fungi</taxon>
        <taxon>Dikarya</taxon>
        <taxon>Ascomycota</taxon>
        <taxon>Pezizomycotina</taxon>
        <taxon>Dothideomycetes</taxon>
        <taxon>Pleosporomycetidae</taxon>
        <taxon>Pleosporales</taxon>
        <taxon>Pleosporineae</taxon>
        <taxon>Phaeosphaeriaceae</taxon>
        <taxon>Ophiobolus</taxon>
    </lineage>
</organism>
<dbReference type="InterPro" id="IPR036864">
    <property type="entry name" value="Zn2-C6_fun-type_DNA-bd_sf"/>
</dbReference>
<dbReference type="SMART" id="SM00066">
    <property type="entry name" value="GAL4"/>
    <property type="match status" value="1"/>
</dbReference>
<dbReference type="Pfam" id="PF00172">
    <property type="entry name" value="Zn_clus"/>
    <property type="match status" value="1"/>
</dbReference>
<evidence type="ECO:0000256" key="1">
    <source>
        <dbReference type="ARBA" id="ARBA00023242"/>
    </source>
</evidence>
<evidence type="ECO:0000259" key="2">
    <source>
        <dbReference type="PROSITE" id="PS50048"/>
    </source>
</evidence>
<evidence type="ECO:0000313" key="4">
    <source>
        <dbReference type="Proteomes" id="UP000799424"/>
    </source>
</evidence>
<dbReference type="CDD" id="cd00067">
    <property type="entry name" value="GAL4"/>
    <property type="match status" value="1"/>
</dbReference>
<name>A0A6A7ALD6_9PLEO</name>
<proteinExistence type="predicted"/>
<feature type="domain" description="Zn(2)-C6 fungal-type" evidence="2">
    <location>
        <begin position="6"/>
        <end position="44"/>
    </location>
</feature>
<dbReference type="GO" id="GO:0000981">
    <property type="term" value="F:DNA-binding transcription factor activity, RNA polymerase II-specific"/>
    <property type="evidence" value="ECO:0007669"/>
    <property type="project" value="InterPro"/>
</dbReference>
<dbReference type="AlphaFoldDB" id="A0A6A7ALD6"/>
<dbReference type="OrthoDB" id="4222821at2759"/>
<evidence type="ECO:0000313" key="3">
    <source>
        <dbReference type="EMBL" id="KAF2833547.1"/>
    </source>
</evidence>
<keyword evidence="1" id="KW-0539">Nucleus</keyword>